<dbReference type="GO" id="GO:0061630">
    <property type="term" value="F:ubiquitin protein ligase activity"/>
    <property type="evidence" value="ECO:0007669"/>
    <property type="project" value="TreeGrafter"/>
</dbReference>
<keyword evidence="2 4" id="KW-0863">Zinc-finger</keyword>
<dbReference type="OrthoDB" id="8062037at2759"/>
<evidence type="ECO:0000313" key="8">
    <source>
        <dbReference type="Proteomes" id="UP000572817"/>
    </source>
</evidence>
<keyword evidence="3" id="KW-0862">Zinc</keyword>
<comment type="caution">
    <text evidence="7">The sequence shown here is derived from an EMBL/GenBank/DDBJ whole genome shotgun (WGS) entry which is preliminary data.</text>
</comment>
<dbReference type="SUPFAM" id="SSF57850">
    <property type="entry name" value="RING/U-box"/>
    <property type="match status" value="1"/>
</dbReference>
<dbReference type="AlphaFoldDB" id="A0A8H4N342"/>
<dbReference type="Proteomes" id="UP000572817">
    <property type="component" value="Unassembled WGS sequence"/>
</dbReference>
<dbReference type="GO" id="GO:0008270">
    <property type="term" value="F:zinc ion binding"/>
    <property type="evidence" value="ECO:0007669"/>
    <property type="project" value="UniProtKB-KW"/>
</dbReference>
<dbReference type="InterPro" id="IPR011016">
    <property type="entry name" value="Znf_RING-CH"/>
</dbReference>
<dbReference type="PANTHER" id="PTHR45969">
    <property type="entry name" value="RING ZINC FINGER PROTEIN-RELATED"/>
    <property type="match status" value="1"/>
</dbReference>
<name>A0A8H4N342_9PEZI</name>
<evidence type="ECO:0000256" key="3">
    <source>
        <dbReference type="ARBA" id="ARBA00022833"/>
    </source>
</evidence>
<dbReference type="GO" id="GO:0016567">
    <property type="term" value="P:protein ubiquitination"/>
    <property type="evidence" value="ECO:0007669"/>
    <property type="project" value="TreeGrafter"/>
</dbReference>
<dbReference type="SMART" id="SM00184">
    <property type="entry name" value="RING"/>
    <property type="match status" value="1"/>
</dbReference>
<dbReference type="SMART" id="SM00744">
    <property type="entry name" value="RINGv"/>
    <property type="match status" value="1"/>
</dbReference>
<proteinExistence type="predicted"/>
<dbReference type="PANTHER" id="PTHR45969:SF69">
    <property type="entry name" value="FINGER DOMAIN PROTEIN, PUTATIVE (AFU_ORTHOLOGUE AFUA_3G12190)-RELATED"/>
    <property type="match status" value="1"/>
</dbReference>
<sequence>MSSDSSAPDPSSSTPAPTPARNRRDTAASIDALHEDHAALKTASLTREALIASVLTPTTPSPNASCSICMTPFPTEPAAAEATVHLPCNNTHVFCRACIAEWFRTSQNTCPLCRSPAFDEPDSHHPRNFSDDEMGEYWLARRDQLVEELAEETARLRTLRRVSAPTLERARALRIEAERIYAAFSAAMDRPPPAREF</sequence>
<dbReference type="Gene3D" id="3.30.40.10">
    <property type="entry name" value="Zinc/RING finger domain, C3HC4 (zinc finger)"/>
    <property type="match status" value="1"/>
</dbReference>
<evidence type="ECO:0000256" key="2">
    <source>
        <dbReference type="ARBA" id="ARBA00022771"/>
    </source>
</evidence>
<dbReference type="PROSITE" id="PS50089">
    <property type="entry name" value="ZF_RING_2"/>
    <property type="match status" value="1"/>
</dbReference>
<reference evidence="7" key="1">
    <citation type="submission" date="2020-04" db="EMBL/GenBank/DDBJ databases">
        <title>Genome Assembly and Annotation of Botryosphaeria dothidea sdau 11-99, a Latent Pathogen of Apple Fruit Ring Rot in China.</title>
        <authorList>
            <person name="Yu C."/>
            <person name="Diao Y."/>
            <person name="Lu Q."/>
            <person name="Zhao J."/>
            <person name="Cui S."/>
            <person name="Peng C."/>
            <person name="He B."/>
            <person name="Liu H."/>
        </authorList>
    </citation>
    <scope>NUCLEOTIDE SEQUENCE [LARGE SCALE GENOMIC DNA]</scope>
    <source>
        <strain evidence="7">Sdau11-99</strain>
    </source>
</reference>
<organism evidence="7 8">
    <name type="scientific">Botryosphaeria dothidea</name>
    <dbReference type="NCBI Taxonomy" id="55169"/>
    <lineage>
        <taxon>Eukaryota</taxon>
        <taxon>Fungi</taxon>
        <taxon>Dikarya</taxon>
        <taxon>Ascomycota</taxon>
        <taxon>Pezizomycotina</taxon>
        <taxon>Dothideomycetes</taxon>
        <taxon>Dothideomycetes incertae sedis</taxon>
        <taxon>Botryosphaeriales</taxon>
        <taxon>Botryosphaeriaceae</taxon>
        <taxon>Botryosphaeria</taxon>
    </lineage>
</organism>
<protein>
    <recommendedName>
        <fullName evidence="6">RING-type domain-containing protein</fullName>
    </recommendedName>
</protein>
<evidence type="ECO:0000259" key="6">
    <source>
        <dbReference type="PROSITE" id="PS50089"/>
    </source>
</evidence>
<dbReference type="CDD" id="cd16448">
    <property type="entry name" value="RING-H2"/>
    <property type="match status" value="1"/>
</dbReference>
<keyword evidence="1" id="KW-0479">Metal-binding</keyword>
<dbReference type="InterPro" id="IPR001841">
    <property type="entry name" value="Znf_RING"/>
</dbReference>
<feature type="compositionally biased region" description="Low complexity" evidence="5">
    <location>
        <begin position="1"/>
        <end position="15"/>
    </location>
</feature>
<evidence type="ECO:0000313" key="7">
    <source>
        <dbReference type="EMBL" id="KAF4304256.1"/>
    </source>
</evidence>
<feature type="domain" description="RING-type" evidence="6">
    <location>
        <begin position="66"/>
        <end position="114"/>
    </location>
</feature>
<accession>A0A8H4N342</accession>
<evidence type="ECO:0000256" key="4">
    <source>
        <dbReference type="PROSITE-ProRule" id="PRU00175"/>
    </source>
</evidence>
<evidence type="ECO:0000256" key="5">
    <source>
        <dbReference type="SAM" id="MobiDB-lite"/>
    </source>
</evidence>
<evidence type="ECO:0000256" key="1">
    <source>
        <dbReference type="ARBA" id="ARBA00022723"/>
    </source>
</evidence>
<feature type="region of interest" description="Disordered" evidence="5">
    <location>
        <begin position="1"/>
        <end position="24"/>
    </location>
</feature>
<gene>
    <name evidence="7" type="ORF">GTA08_BOTSDO08508</name>
</gene>
<dbReference type="Pfam" id="PF13639">
    <property type="entry name" value="zf-RING_2"/>
    <property type="match status" value="1"/>
</dbReference>
<keyword evidence="8" id="KW-1185">Reference proteome</keyword>
<dbReference type="InterPro" id="IPR013083">
    <property type="entry name" value="Znf_RING/FYVE/PHD"/>
</dbReference>
<dbReference type="EMBL" id="WWBZ02000051">
    <property type="protein sequence ID" value="KAF4304256.1"/>
    <property type="molecule type" value="Genomic_DNA"/>
</dbReference>